<accession>A0A6A6YEF4</accession>
<organism evidence="1">
    <name type="scientific">Mytilinidion resinicola</name>
    <dbReference type="NCBI Taxonomy" id="574789"/>
    <lineage>
        <taxon>Eukaryota</taxon>
        <taxon>Fungi</taxon>
        <taxon>Dikarya</taxon>
        <taxon>Ascomycota</taxon>
        <taxon>Pezizomycotina</taxon>
        <taxon>Dothideomycetes</taxon>
        <taxon>Pleosporomycetidae</taxon>
        <taxon>Mytilinidiales</taxon>
        <taxon>Mytilinidiaceae</taxon>
        <taxon>Mytilinidion</taxon>
    </lineage>
</organism>
<dbReference type="Proteomes" id="UP000504636">
    <property type="component" value="Unplaced"/>
</dbReference>
<protein>
    <submittedName>
        <fullName evidence="1 3">Uncharacterized protein</fullName>
    </submittedName>
</protein>
<evidence type="ECO:0000313" key="3">
    <source>
        <dbReference type="RefSeq" id="XP_033573912.1"/>
    </source>
</evidence>
<reference evidence="3" key="3">
    <citation type="submission" date="2025-04" db="UniProtKB">
        <authorList>
            <consortium name="RefSeq"/>
        </authorList>
    </citation>
    <scope>IDENTIFICATION</scope>
    <source>
        <strain evidence="3">CBS 304.34</strain>
    </source>
</reference>
<evidence type="ECO:0000313" key="1">
    <source>
        <dbReference type="EMBL" id="KAF2806948.1"/>
    </source>
</evidence>
<keyword evidence="2" id="KW-1185">Reference proteome</keyword>
<sequence length="133" mass="14843">MSLLCASGSLKLVHFDLSLATLFSVLSDRELNSKGKMVMDAPVDVAYSTEYLRQTHVAIIPSILGLKLSRSLETIQITWKDFDKAACANSNHRFDYLTTNRDRLEAGSTHLLRRAMVNCKVVVKPDTTMPKAE</sequence>
<dbReference type="RefSeq" id="XP_033573912.1">
    <property type="nucleotide sequence ID" value="XM_033720613.1"/>
</dbReference>
<dbReference type="GeneID" id="54461506"/>
<reference evidence="3" key="2">
    <citation type="submission" date="2020-04" db="EMBL/GenBank/DDBJ databases">
        <authorList>
            <consortium name="NCBI Genome Project"/>
        </authorList>
    </citation>
    <scope>NUCLEOTIDE SEQUENCE</scope>
    <source>
        <strain evidence="3">CBS 304.34</strain>
    </source>
</reference>
<gene>
    <name evidence="1 3" type="ORF">BDZ99DRAFT_465699</name>
</gene>
<dbReference type="EMBL" id="MU003706">
    <property type="protein sequence ID" value="KAF2806948.1"/>
    <property type="molecule type" value="Genomic_DNA"/>
</dbReference>
<dbReference type="AlphaFoldDB" id="A0A6A6YEF4"/>
<name>A0A6A6YEF4_9PEZI</name>
<reference evidence="1 3" key="1">
    <citation type="journal article" date="2020" name="Stud. Mycol.">
        <title>101 Dothideomycetes genomes: a test case for predicting lifestyles and emergence of pathogens.</title>
        <authorList>
            <person name="Haridas S."/>
            <person name="Albert R."/>
            <person name="Binder M."/>
            <person name="Bloem J."/>
            <person name="Labutti K."/>
            <person name="Salamov A."/>
            <person name="Andreopoulos B."/>
            <person name="Baker S."/>
            <person name="Barry K."/>
            <person name="Bills G."/>
            <person name="Bluhm B."/>
            <person name="Cannon C."/>
            <person name="Castanera R."/>
            <person name="Culley D."/>
            <person name="Daum C."/>
            <person name="Ezra D."/>
            <person name="Gonzalez J."/>
            <person name="Henrissat B."/>
            <person name="Kuo A."/>
            <person name="Liang C."/>
            <person name="Lipzen A."/>
            <person name="Lutzoni F."/>
            <person name="Magnuson J."/>
            <person name="Mondo S."/>
            <person name="Nolan M."/>
            <person name="Ohm R."/>
            <person name="Pangilinan J."/>
            <person name="Park H.-J."/>
            <person name="Ramirez L."/>
            <person name="Alfaro M."/>
            <person name="Sun H."/>
            <person name="Tritt A."/>
            <person name="Yoshinaga Y."/>
            <person name="Zwiers L.-H."/>
            <person name="Turgeon B."/>
            <person name="Goodwin S."/>
            <person name="Spatafora J."/>
            <person name="Crous P."/>
            <person name="Grigoriev I."/>
        </authorList>
    </citation>
    <scope>NUCLEOTIDE SEQUENCE</scope>
    <source>
        <strain evidence="1 3">CBS 304.34</strain>
    </source>
</reference>
<proteinExistence type="predicted"/>
<evidence type="ECO:0000313" key="2">
    <source>
        <dbReference type="Proteomes" id="UP000504636"/>
    </source>
</evidence>